<sequence length="246" mass="27754">MGLISRMTTFVKVKLSRLLDRAEDPRETLDYAYERQLQLLQEVRRGIVDVTTSKRRLELQRAKLQESLDRLTEQARQALSMGREDLARLALERKAIAQQQVTDLDRQIQTLEQEQAKLEQAEMRLRAKVEAFRTRKEVIKAQYSAAEAQVRINEAITGVSEEMADVGLAIERAEQKTEQMQARASAIDELLASGALEDLTGTRQDVVERELARISVTESVEAELAALRAQLGQGESPKQLPEGGQQ</sequence>
<reference evidence="3" key="1">
    <citation type="journal article" date="2020" name="mSystems">
        <title>Genome- and Community-Level Interaction Insights into Carbon Utilization and Element Cycling Functions of Hydrothermarchaeota in Hydrothermal Sediment.</title>
        <authorList>
            <person name="Zhou Z."/>
            <person name="Liu Y."/>
            <person name="Xu W."/>
            <person name="Pan J."/>
            <person name="Luo Z.H."/>
            <person name="Li M."/>
        </authorList>
    </citation>
    <scope>NUCLEOTIDE SEQUENCE [LARGE SCALE GENOMIC DNA]</scope>
    <source>
        <strain evidence="3">SpSt-222</strain>
    </source>
</reference>
<protein>
    <submittedName>
        <fullName evidence="3">PspA/IM30 family protein</fullName>
    </submittedName>
</protein>
<comment type="similarity">
    <text evidence="1">Belongs to the PspA/Vipp/IM30 family.</text>
</comment>
<dbReference type="AlphaFoldDB" id="A0A7C2B161"/>
<dbReference type="InterPro" id="IPR007157">
    <property type="entry name" value="PspA_VIPP1"/>
</dbReference>
<evidence type="ECO:0000313" key="3">
    <source>
        <dbReference type="EMBL" id="HEF64857.1"/>
    </source>
</evidence>
<dbReference type="EMBL" id="DSJL01000009">
    <property type="protein sequence ID" value="HEF64857.1"/>
    <property type="molecule type" value="Genomic_DNA"/>
</dbReference>
<feature type="coiled-coil region" evidence="2">
    <location>
        <begin position="163"/>
        <end position="190"/>
    </location>
</feature>
<dbReference type="PANTHER" id="PTHR31088">
    <property type="entry name" value="MEMBRANE-ASSOCIATED PROTEIN VIPP1, CHLOROPLASTIC"/>
    <property type="match status" value="1"/>
</dbReference>
<name>A0A7C2B161_THERO</name>
<evidence type="ECO:0000256" key="1">
    <source>
        <dbReference type="ARBA" id="ARBA00043985"/>
    </source>
</evidence>
<accession>A0A7C2B161</accession>
<organism evidence="3">
    <name type="scientific">Thermomicrobium roseum</name>
    <dbReference type="NCBI Taxonomy" id="500"/>
    <lineage>
        <taxon>Bacteria</taxon>
        <taxon>Pseudomonadati</taxon>
        <taxon>Thermomicrobiota</taxon>
        <taxon>Thermomicrobia</taxon>
        <taxon>Thermomicrobiales</taxon>
        <taxon>Thermomicrobiaceae</taxon>
        <taxon>Thermomicrobium</taxon>
    </lineage>
</organism>
<gene>
    <name evidence="3" type="ORF">ENP47_04570</name>
</gene>
<feature type="coiled-coil region" evidence="2">
    <location>
        <begin position="54"/>
        <end position="131"/>
    </location>
</feature>
<proteinExistence type="inferred from homology"/>
<keyword evidence="2" id="KW-0175">Coiled coil</keyword>
<evidence type="ECO:0000256" key="2">
    <source>
        <dbReference type="SAM" id="Coils"/>
    </source>
</evidence>
<dbReference type="Pfam" id="PF04012">
    <property type="entry name" value="PspA_IM30"/>
    <property type="match status" value="1"/>
</dbReference>
<comment type="caution">
    <text evidence="3">The sequence shown here is derived from an EMBL/GenBank/DDBJ whole genome shotgun (WGS) entry which is preliminary data.</text>
</comment>
<dbReference type="PANTHER" id="PTHR31088:SF6">
    <property type="entry name" value="PHAGE SHOCK PROTEIN A"/>
    <property type="match status" value="1"/>
</dbReference>